<reference evidence="1" key="2">
    <citation type="submission" date="2021-12" db="EMBL/GenBank/DDBJ databases">
        <title>Resequencing data analysis of finger millet.</title>
        <authorList>
            <person name="Hatakeyama M."/>
            <person name="Aluri S."/>
            <person name="Balachadran M.T."/>
            <person name="Sivarajan S.R."/>
            <person name="Poveda L."/>
            <person name="Shimizu-Inatsugi R."/>
            <person name="Schlapbach R."/>
            <person name="Sreeman S.M."/>
            <person name="Shimizu K.K."/>
        </authorList>
    </citation>
    <scope>NUCLEOTIDE SEQUENCE</scope>
</reference>
<dbReference type="EMBL" id="BQKI01000011">
    <property type="protein sequence ID" value="GJN04982.1"/>
    <property type="molecule type" value="Genomic_DNA"/>
</dbReference>
<name>A0AAV5D315_ELECO</name>
<gene>
    <name evidence="1" type="primary">ga22568</name>
    <name evidence="1" type="ORF">PR202_ga22568</name>
</gene>
<evidence type="ECO:0000313" key="2">
    <source>
        <dbReference type="Proteomes" id="UP001054889"/>
    </source>
</evidence>
<sequence>MYAMMALELPPGVLTAIDALRQAYIWSGEHKTTSAACMVAWGKVTTPKSCGGLDVRDLWAQNQCLILKLLHRLHLADELSWASWVSEHTDIPSMDGHMAGQHCDMLRELLPMYQHLTTVDVGDGATSSFWRDDRLQLGQLSDNLPALFSHCSKPTTAVRTVLADGVRAHLVPRLTRAGEEDLAKLQALLQQTELTDAPGTR</sequence>
<comment type="caution">
    <text evidence="1">The sequence shown here is derived from an EMBL/GenBank/DDBJ whole genome shotgun (WGS) entry which is preliminary data.</text>
</comment>
<evidence type="ECO:0000313" key="1">
    <source>
        <dbReference type="EMBL" id="GJN04982.1"/>
    </source>
</evidence>
<reference evidence="1" key="1">
    <citation type="journal article" date="2018" name="DNA Res.">
        <title>Multiple hybrid de novo genome assembly of finger millet, an orphan allotetraploid crop.</title>
        <authorList>
            <person name="Hatakeyama M."/>
            <person name="Aluri S."/>
            <person name="Balachadran M.T."/>
            <person name="Sivarajan S.R."/>
            <person name="Patrignani A."/>
            <person name="Gruter S."/>
            <person name="Poveda L."/>
            <person name="Shimizu-Inatsugi R."/>
            <person name="Baeten J."/>
            <person name="Francoijs K.J."/>
            <person name="Nataraja K.N."/>
            <person name="Reddy Y.A.N."/>
            <person name="Phadnis S."/>
            <person name="Ravikumar R.L."/>
            <person name="Schlapbach R."/>
            <person name="Sreeman S.M."/>
            <person name="Shimizu K.K."/>
        </authorList>
    </citation>
    <scope>NUCLEOTIDE SEQUENCE</scope>
</reference>
<dbReference type="AlphaFoldDB" id="A0AAV5D315"/>
<accession>A0AAV5D315</accession>
<proteinExistence type="predicted"/>
<keyword evidence="2" id="KW-1185">Reference proteome</keyword>
<dbReference type="Proteomes" id="UP001054889">
    <property type="component" value="Unassembled WGS sequence"/>
</dbReference>
<protein>
    <submittedName>
        <fullName evidence="1">Uncharacterized protein</fullName>
    </submittedName>
</protein>
<organism evidence="1 2">
    <name type="scientific">Eleusine coracana subsp. coracana</name>
    <dbReference type="NCBI Taxonomy" id="191504"/>
    <lineage>
        <taxon>Eukaryota</taxon>
        <taxon>Viridiplantae</taxon>
        <taxon>Streptophyta</taxon>
        <taxon>Embryophyta</taxon>
        <taxon>Tracheophyta</taxon>
        <taxon>Spermatophyta</taxon>
        <taxon>Magnoliopsida</taxon>
        <taxon>Liliopsida</taxon>
        <taxon>Poales</taxon>
        <taxon>Poaceae</taxon>
        <taxon>PACMAD clade</taxon>
        <taxon>Chloridoideae</taxon>
        <taxon>Cynodonteae</taxon>
        <taxon>Eleusininae</taxon>
        <taxon>Eleusine</taxon>
    </lineage>
</organism>